<evidence type="ECO:0000313" key="14">
    <source>
        <dbReference type="Proteomes" id="UP000038045"/>
    </source>
</evidence>
<keyword evidence="10 13" id="KW-0378">Hydrolase</keyword>
<dbReference type="EC" id="3.4.11.21" evidence="5"/>
<evidence type="ECO:0000256" key="12">
    <source>
        <dbReference type="ARBA" id="ARBA00023049"/>
    </source>
</evidence>
<dbReference type="Pfam" id="PF02127">
    <property type="entry name" value="Peptidase_M18"/>
    <property type="match status" value="1"/>
</dbReference>
<keyword evidence="14" id="KW-1185">Reference proteome</keyword>
<dbReference type="Proteomes" id="UP000038045">
    <property type="component" value="Unplaced"/>
</dbReference>
<evidence type="ECO:0000256" key="5">
    <source>
        <dbReference type="ARBA" id="ARBA00011965"/>
    </source>
</evidence>
<dbReference type="SUPFAM" id="SSF101821">
    <property type="entry name" value="Aminopeptidase/glucanase lid domain"/>
    <property type="match status" value="1"/>
</dbReference>
<dbReference type="CDD" id="cd05658">
    <property type="entry name" value="M18_DAP"/>
    <property type="match status" value="1"/>
</dbReference>
<dbReference type="GO" id="GO:0006508">
    <property type="term" value="P:proteolysis"/>
    <property type="evidence" value="ECO:0007669"/>
    <property type="project" value="UniProtKB-KW"/>
</dbReference>
<keyword evidence="7 13" id="KW-0031">Aminopeptidase</keyword>
<evidence type="ECO:0000313" key="15">
    <source>
        <dbReference type="WBParaSite" id="PTRK_0000102500.1"/>
    </source>
</evidence>
<evidence type="ECO:0000256" key="6">
    <source>
        <dbReference type="ARBA" id="ARBA00015118"/>
    </source>
</evidence>
<dbReference type="GO" id="GO:0008270">
    <property type="term" value="F:zinc ion binding"/>
    <property type="evidence" value="ECO:0007669"/>
    <property type="project" value="InterPro"/>
</dbReference>
<keyword evidence="12 13" id="KW-0482">Metalloprotease</keyword>
<dbReference type="SUPFAM" id="SSF53187">
    <property type="entry name" value="Zn-dependent exopeptidases"/>
    <property type="match status" value="1"/>
</dbReference>
<evidence type="ECO:0000256" key="11">
    <source>
        <dbReference type="ARBA" id="ARBA00022833"/>
    </source>
</evidence>
<evidence type="ECO:0000256" key="1">
    <source>
        <dbReference type="ARBA" id="ARBA00001335"/>
    </source>
</evidence>
<evidence type="ECO:0000256" key="9">
    <source>
        <dbReference type="ARBA" id="ARBA00022723"/>
    </source>
</evidence>
<reference evidence="15" key="1">
    <citation type="submission" date="2017-02" db="UniProtKB">
        <authorList>
            <consortium name="WormBaseParasite"/>
        </authorList>
    </citation>
    <scope>IDENTIFICATION</scope>
</reference>
<evidence type="ECO:0000256" key="3">
    <source>
        <dbReference type="ARBA" id="ARBA00008290"/>
    </source>
</evidence>
<comment type="cofactor">
    <cofactor evidence="2">
        <name>Zn(2+)</name>
        <dbReference type="ChEBI" id="CHEBI:29105"/>
    </cofactor>
</comment>
<dbReference type="Gene3D" id="2.30.250.10">
    <property type="entry name" value="Aminopeptidase i, Domain 2"/>
    <property type="match status" value="1"/>
</dbReference>
<comment type="similarity">
    <text evidence="3 13">Belongs to the peptidase M18 family.</text>
</comment>
<dbReference type="GO" id="GO:0008237">
    <property type="term" value="F:metallopeptidase activity"/>
    <property type="evidence" value="ECO:0007669"/>
    <property type="project" value="UniProtKB-KW"/>
</dbReference>
<dbReference type="STRING" id="131310.A0A0N4Z2D0"/>
<dbReference type="AlphaFoldDB" id="A0A0N4Z2D0"/>
<accession>A0A0N4Z2D0</accession>
<name>A0A0N4Z2D0_PARTI</name>
<protein>
    <recommendedName>
        <fullName evidence="6">Aspartyl aminopeptidase</fullName>
        <ecNumber evidence="5">3.4.11.21</ecNumber>
    </recommendedName>
</protein>
<comment type="catalytic activity">
    <reaction evidence="1">
        <text>Release of an N-terminal aspartate or glutamate from a peptide, with a preference for aspartate.</text>
        <dbReference type="EC" id="3.4.11.21"/>
    </reaction>
</comment>
<dbReference type="FunFam" id="2.30.250.10:FF:000001">
    <property type="entry name" value="Aspartyl aminopeptidase 1"/>
    <property type="match status" value="1"/>
</dbReference>
<proteinExistence type="inferred from homology"/>
<dbReference type="PANTHER" id="PTHR28570">
    <property type="entry name" value="ASPARTYL AMINOPEPTIDASE"/>
    <property type="match status" value="1"/>
</dbReference>
<dbReference type="WBParaSite" id="PTRK_0000102500.1">
    <property type="protein sequence ID" value="PTRK_0000102500.1"/>
    <property type="gene ID" value="PTRK_0000102500"/>
</dbReference>
<comment type="subunit">
    <text evidence="4">Tetrahedron-shaped homododecamer built from six homodimers.</text>
</comment>
<keyword evidence="9 13" id="KW-0479">Metal-binding</keyword>
<sequence length="472" mass="52047">MSSLIPEVKKAATEFISFLNRSVTPFHAVRECKYMLDGAGFVELKESEEWNIQNGGKYYVTKNRSAIIAFSVGGKYKPGNGFSIVVGHTDSPCLRVKPVSKLTTEKYIQVGVHTYGGGIWRTWFDRDLSVAGEVTVKYEDKGLEVKQINIEKPVLFIPNLAIHLETDRNSFTCNTETALRPIFATSHGEQTNKKTDGCCGGTSDGTLDGYKDPRSVLGEHHDSFLKMVADEAGVPPEDIVNLDLYLYDNNKASITGYNDEFISGARLDNLVGTYTSVRGLIDSITESNLAEDSNVRMAACFDNEECGSQSAQGAQSAFTKWVLRRIAKEGFELSMARSFMISADQAHAYHPNYTSKYEENHKPAFHGGVVVKINPNQRYATTGLTHSVLKQIASEAKVPLQKMCVRNDSPCGTTVGPILSAELGMMVVDVGCPQLAMHSIREFADTSSIYHATTLYSTFFNRCQSVLSQLKD</sequence>
<dbReference type="NCBIfam" id="NF002759">
    <property type="entry name" value="PRK02813.1"/>
    <property type="match status" value="1"/>
</dbReference>
<evidence type="ECO:0000256" key="8">
    <source>
        <dbReference type="ARBA" id="ARBA00022670"/>
    </source>
</evidence>
<dbReference type="InterPro" id="IPR001948">
    <property type="entry name" value="Peptidase_M18"/>
</dbReference>
<evidence type="ECO:0000256" key="10">
    <source>
        <dbReference type="ARBA" id="ARBA00022801"/>
    </source>
</evidence>
<dbReference type="PANTHER" id="PTHR28570:SF3">
    <property type="entry name" value="ASPARTYL AMINOPEPTIDASE"/>
    <property type="match status" value="1"/>
</dbReference>
<keyword evidence="11 13" id="KW-0862">Zinc</keyword>
<evidence type="ECO:0000256" key="7">
    <source>
        <dbReference type="ARBA" id="ARBA00022438"/>
    </source>
</evidence>
<keyword evidence="8 13" id="KW-0645">Protease</keyword>
<dbReference type="GO" id="GO:0005737">
    <property type="term" value="C:cytoplasm"/>
    <property type="evidence" value="ECO:0007669"/>
    <property type="project" value="UniProtKB-ARBA"/>
</dbReference>
<evidence type="ECO:0000256" key="2">
    <source>
        <dbReference type="ARBA" id="ARBA00001947"/>
    </source>
</evidence>
<dbReference type="InterPro" id="IPR023358">
    <property type="entry name" value="Peptidase_M18_dom2"/>
</dbReference>
<evidence type="ECO:0000256" key="13">
    <source>
        <dbReference type="RuleBase" id="RU004386"/>
    </source>
</evidence>
<organism evidence="14 15">
    <name type="scientific">Parastrongyloides trichosuri</name>
    <name type="common">Possum-specific nematode worm</name>
    <dbReference type="NCBI Taxonomy" id="131310"/>
    <lineage>
        <taxon>Eukaryota</taxon>
        <taxon>Metazoa</taxon>
        <taxon>Ecdysozoa</taxon>
        <taxon>Nematoda</taxon>
        <taxon>Chromadorea</taxon>
        <taxon>Rhabditida</taxon>
        <taxon>Tylenchina</taxon>
        <taxon>Panagrolaimomorpha</taxon>
        <taxon>Strongyloidoidea</taxon>
        <taxon>Strongyloididae</taxon>
        <taxon>Parastrongyloides</taxon>
    </lineage>
</organism>
<dbReference type="PRINTS" id="PR00932">
    <property type="entry name" value="AMINO1PTASE"/>
</dbReference>
<evidence type="ECO:0000256" key="4">
    <source>
        <dbReference type="ARBA" id="ARBA00011395"/>
    </source>
</evidence>
<dbReference type="GO" id="GO:0004177">
    <property type="term" value="F:aminopeptidase activity"/>
    <property type="evidence" value="ECO:0007669"/>
    <property type="project" value="UniProtKB-KW"/>
</dbReference>
<dbReference type="Gene3D" id="3.40.630.10">
    <property type="entry name" value="Zn peptidases"/>
    <property type="match status" value="1"/>
</dbReference>